<evidence type="ECO:0000256" key="6">
    <source>
        <dbReference type="ARBA" id="ARBA00023136"/>
    </source>
</evidence>
<proteinExistence type="predicted"/>
<dbReference type="PROSITE" id="PS51846">
    <property type="entry name" value="CNNM"/>
    <property type="match status" value="1"/>
</dbReference>
<evidence type="ECO:0000256" key="1">
    <source>
        <dbReference type="ARBA" id="ARBA00004651"/>
    </source>
</evidence>
<gene>
    <name evidence="10" type="ORF">SAMN04488035_2124</name>
</gene>
<dbReference type="STRING" id="285351.SAMN04488035_2124"/>
<keyword evidence="3 7" id="KW-0812">Transmembrane</keyword>
<dbReference type="EMBL" id="FONZ01000003">
    <property type="protein sequence ID" value="SFF23378.1"/>
    <property type="molecule type" value="Genomic_DNA"/>
</dbReference>
<reference evidence="11" key="1">
    <citation type="submission" date="2016-10" db="EMBL/GenBank/DDBJ databases">
        <authorList>
            <person name="Varghese N."/>
            <person name="Submissions S."/>
        </authorList>
    </citation>
    <scope>NUCLEOTIDE SEQUENCE [LARGE SCALE GENOMIC DNA]</scope>
    <source>
        <strain evidence="11">DSM 19083</strain>
    </source>
</reference>
<keyword evidence="6 7" id="KW-0472">Membrane</keyword>
<evidence type="ECO:0000256" key="8">
    <source>
        <dbReference type="SAM" id="Phobius"/>
    </source>
</evidence>
<dbReference type="InterPro" id="IPR000644">
    <property type="entry name" value="CBS_dom"/>
</dbReference>
<dbReference type="PANTHER" id="PTHR43099:SF5">
    <property type="entry name" value="HLYC_CORC FAMILY TRANSPORTER"/>
    <property type="match status" value="1"/>
</dbReference>
<dbReference type="CDD" id="cd04590">
    <property type="entry name" value="CBS_pair_CorC_HlyC_assoc"/>
    <property type="match status" value="1"/>
</dbReference>
<feature type="domain" description="CNNM transmembrane" evidence="9">
    <location>
        <begin position="1"/>
        <end position="205"/>
    </location>
</feature>
<evidence type="ECO:0000256" key="5">
    <source>
        <dbReference type="ARBA" id="ARBA00022989"/>
    </source>
</evidence>
<sequence>MSDQVALLVAVALLLGNAFFVGAEFAVISVRRTQVEPRAAEGSGAARITLRALENVSLMLAASQLGITMCSLGLGAIAEPAVAHLIEGPLASLGVPEDAVHPIAFAIALSIVVYLHMVLGEMVPKNIAIASPEASALILAPPLYFVATVFKPIVWVMNHSANLVLRLIRVEPKDEVASAFTADEVASFVAQSRAEGLLDAEAHELVAGALGIGERTVADVAVPVADLEVLPHGATIADAEAACVRTGFSRFPIYGSNGFEGYVHLKDLLGTAAEDLHRPISAEQIRRLTLLEASTTLDDALAAMQRAGSHLSLVLASDGAATGVAMLEDLVEEMVGEIVDAAQQITS</sequence>
<feature type="transmembrane region" description="Helical" evidence="8">
    <location>
        <begin position="99"/>
        <end position="119"/>
    </location>
</feature>
<comment type="subcellular location">
    <subcellularLocation>
        <location evidence="1">Cell membrane</location>
        <topology evidence="1">Multi-pass membrane protein</topology>
    </subcellularLocation>
</comment>
<name>A0A1I2H1H1_9MICO</name>
<accession>A0A1I2H1H1</accession>
<dbReference type="GO" id="GO:0005886">
    <property type="term" value="C:plasma membrane"/>
    <property type="evidence" value="ECO:0007669"/>
    <property type="project" value="UniProtKB-SubCell"/>
</dbReference>
<dbReference type="OrthoDB" id="110231at2"/>
<dbReference type="RefSeq" id="WP_093378324.1">
    <property type="nucleotide sequence ID" value="NZ_BNAN01000003.1"/>
</dbReference>
<keyword evidence="4" id="KW-0677">Repeat</keyword>
<evidence type="ECO:0000259" key="9">
    <source>
        <dbReference type="PROSITE" id="PS51846"/>
    </source>
</evidence>
<dbReference type="PANTHER" id="PTHR43099">
    <property type="entry name" value="UPF0053 PROTEIN YRKA"/>
    <property type="match status" value="1"/>
</dbReference>
<dbReference type="InterPro" id="IPR051676">
    <property type="entry name" value="UPF0053_domain"/>
</dbReference>
<keyword evidence="2" id="KW-1003">Cell membrane</keyword>
<dbReference type="InterPro" id="IPR002550">
    <property type="entry name" value="CNNM"/>
</dbReference>
<evidence type="ECO:0000313" key="10">
    <source>
        <dbReference type="EMBL" id="SFF23378.1"/>
    </source>
</evidence>
<organism evidence="10 11">
    <name type="scientific">Flavimobilis marinus</name>
    <dbReference type="NCBI Taxonomy" id="285351"/>
    <lineage>
        <taxon>Bacteria</taxon>
        <taxon>Bacillati</taxon>
        <taxon>Actinomycetota</taxon>
        <taxon>Actinomycetes</taxon>
        <taxon>Micrococcales</taxon>
        <taxon>Jonesiaceae</taxon>
        <taxon>Flavimobilis</taxon>
    </lineage>
</organism>
<feature type="transmembrane region" description="Helical" evidence="8">
    <location>
        <begin position="56"/>
        <end position="79"/>
    </location>
</feature>
<evidence type="ECO:0000256" key="4">
    <source>
        <dbReference type="ARBA" id="ARBA00022737"/>
    </source>
</evidence>
<evidence type="ECO:0000256" key="7">
    <source>
        <dbReference type="PROSITE-ProRule" id="PRU01193"/>
    </source>
</evidence>
<evidence type="ECO:0000256" key="3">
    <source>
        <dbReference type="ARBA" id="ARBA00022692"/>
    </source>
</evidence>
<protein>
    <submittedName>
        <fullName evidence="10">Hemolysin, contains CBS domains</fullName>
    </submittedName>
</protein>
<dbReference type="InterPro" id="IPR044751">
    <property type="entry name" value="Ion_transp-like_CBS"/>
</dbReference>
<dbReference type="Gene3D" id="3.10.580.10">
    <property type="entry name" value="CBS-domain"/>
    <property type="match status" value="1"/>
</dbReference>
<keyword evidence="5 7" id="KW-1133">Transmembrane helix</keyword>
<evidence type="ECO:0000256" key="2">
    <source>
        <dbReference type="ARBA" id="ARBA00022475"/>
    </source>
</evidence>
<evidence type="ECO:0000313" key="11">
    <source>
        <dbReference type="Proteomes" id="UP000198520"/>
    </source>
</evidence>
<dbReference type="AlphaFoldDB" id="A0A1I2H1H1"/>
<dbReference type="Pfam" id="PF01595">
    <property type="entry name" value="CNNM"/>
    <property type="match status" value="1"/>
</dbReference>
<dbReference type="InterPro" id="IPR046342">
    <property type="entry name" value="CBS_dom_sf"/>
</dbReference>
<feature type="transmembrane region" description="Helical" evidence="8">
    <location>
        <begin position="6"/>
        <end position="28"/>
    </location>
</feature>
<dbReference type="Pfam" id="PF00571">
    <property type="entry name" value="CBS"/>
    <property type="match status" value="1"/>
</dbReference>
<keyword evidence="11" id="KW-1185">Reference proteome</keyword>
<dbReference type="Proteomes" id="UP000198520">
    <property type="component" value="Unassembled WGS sequence"/>
</dbReference>
<dbReference type="SUPFAM" id="SSF54631">
    <property type="entry name" value="CBS-domain pair"/>
    <property type="match status" value="1"/>
</dbReference>